<accession>A0ABY8GH06</accession>
<name>A0ABY8GH06_EDWIC</name>
<dbReference type="EMBL" id="CP092014">
    <property type="protein sequence ID" value="WFN96701.1"/>
    <property type="molecule type" value="Genomic_DNA"/>
</dbReference>
<dbReference type="Proteomes" id="UP001222680">
    <property type="component" value="Chromosome"/>
</dbReference>
<organism evidence="1 2">
    <name type="scientific">Edwardsiella ictaluri</name>
    <dbReference type="NCBI Taxonomy" id="67780"/>
    <lineage>
        <taxon>Bacteria</taxon>
        <taxon>Pseudomonadati</taxon>
        <taxon>Pseudomonadota</taxon>
        <taxon>Gammaproteobacteria</taxon>
        <taxon>Enterobacterales</taxon>
        <taxon>Hafniaceae</taxon>
        <taxon>Edwardsiella</taxon>
    </lineage>
</organism>
<keyword evidence="2" id="KW-1185">Reference proteome</keyword>
<gene>
    <name evidence="1" type="ORF">MAY91_00490</name>
</gene>
<evidence type="ECO:0000313" key="1">
    <source>
        <dbReference type="EMBL" id="WFN96701.1"/>
    </source>
</evidence>
<reference evidence="1 2" key="1">
    <citation type="submission" date="2022-02" db="EMBL/GenBank/DDBJ databases">
        <title>Phenotypic, genotypic and serological characterization of Edwardsiella ictaluri from catfish and ornamental fish species.</title>
        <authorList>
            <person name="Rose D."/>
            <person name="Tekedar H.C."/>
            <person name="Waldbieser G.C."/>
            <person name="Aarattuthodi S."/>
            <person name="Griffin M.J."/>
        </authorList>
    </citation>
    <scope>NUCLEOTIDE SEQUENCE [LARGE SCALE GENOMIC DNA]</scope>
    <source>
        <strain evidence="1 2">13 TAL-140 K3</strain>
    </source>
</reference>
<dbReference type="GeneID" id="69539507"/>
<evidence type="ECO:0000313" key="2">
    <source>
        <dbReference type="Proteomes" id="UP001222680"/>
    </source>
</evidence>
<dbReference type="Pfam" id="PF10678">
    <property type="entry name" value="DUF2492"/>
    <property type="match status" value="1"/>
</dbReference>
<dbReference type="InterPro" id="IPR019620">
    <property type="entry name" value="Metal-bd_prot_put"/>
</dbReference>
<dbReference type="RefSeq" id="WP_015871882.1">
    <property type="nucleotide sequence ID" value="NZ_AP028097.1"/>
</dbReference>
<sequence>MSASIHGHDVMHMMLSSDTTYTRDTLIAAIDRRFGANARFHTCSAEDLNAAGLVDLLAKRGKFVPAEGGFITRADKICRH</sequence>
<protein>
    <submittedName>
        <fullName evidence="1">YecH family protein</fullName>
    </submittedName>
</protein>
<dbReference type="NCBIfam" id="TIGR03853">
    <property type="entry name" value="matur_matur"/>
    <property type="match status" value="1"/>
</dbReference>
<proteinExistence type="predicted"/>